<dbReference type="PROSITE" id="PS50053">
    <property type="entry name" value="UBIQUITIN_2"/>
    <property type="match status" value="1"/>
</dbReference>
<dbReference type="FunFam" id="3.10.20.90:FF:000154">
    <property type="entry name" value="Large proline-rich protein BAG6"/>
    <property type="match status" value="1"/>
</dbReference>
<accession>A0AA88RHJ7</accession>
<comment type="caution">
    <text evidence="3">The sequence shown here is derived from an EMBL/GenBank/DDBJ whole genome shotgun (WGS) entry which is preliminary data.</text>
</comment>
<dbReference type="GO" id="GO:0071818">
    <property type="term" value="C:BAT3 complex"/>
    <property type="evidence" value="ECO:0007669"/>
    <property type="project" value="TreeGrafter"/>
</dbReference>
<dbReference type="EMBL" id="JAVXUO010001788">
    <property type="protein sequence ID" value="KAK2979181.1"/>
    <property type="molecule type" value="Genomic_DNA"/>
</dbReference>
<dbReference type="InterPro" id="IPR029071">
    <property type="entry name" value="Ubiquitin-like_domsf"/>
</dbReference>
<dbReference type="SMART" id="SM00213">
    <property type="entry name" value="UBQ"/>
    <property type="match status" value="1"/>
</dbReference>
<evidence type="ECO:0000256" key="1">
    <source>
        <dbReference type="SAM" id="MobiDB-lite"/>
    </source>
</evidence>
<organism evidence="3 4">
    <name type="scientific">Escallonia rubra</name>
    <dbReference type="NCBI Taxonomy" id="112253"/>
    <lineage>
        <taxon>Eukaryota</taxon>
        <taxon>Viridiplantae</taxon>
        <taxon>Streptophyta</taxon>
        <taxon>Embryophyta</taxon>
        <taxon>Tracheophyta</taxon>
        <taxon>Spermatophyta</taxon>
        <taxon>Magnoliopsida</taxon>
        <taxon>eudicotyledons</taxon>
        <taxon>Gunneridae</taxon>
        <taxon>Pentapetalae</taxon>
        <taxon>asterids</taxon>
        <taxon>campanulids</taxon>
        <taxon>Escalloniales</taxon>
        <taxon>Escalloniaceae</taxon>
        <taxon>Escallonia</taxon>
    </lineage>
</organism>
<dbReference type="AlphaFoldDB" id="A0AA88RHJ7"/>
<dbReference type="PANTHER" id="PTHR15204:SF0">
    <property type="entry name" value="LARGE PROLINE-RICH PROTEIN BAG6"/>
    <property type="match status" value="1"/>
</dbReference>
<dbReference type="GO" id="GO:0031593">
    <property type="term" value="F:polyubiquitin modification-dependent protein binding"/>
    <property type="evidence" value="ECO:0007669"/>
    <property type="project" value="TreeGrafter"/>
</dbReference>
<dbReference type="GO" id="GO:0036503">
    <property type="term" value="P:ERAD pathway"/>
    <property type="evidence" value="ECO:0007669"/>
    <property type="project" value="TreeGrafter"/>
</dbReference>
<dbReference type="GO" id="GO:0051787">
    <property type="term" value="F:misfolded protein binding"/>
    <property type="evidence" value="ECO:0007669"/>
    <property type="project" value="TreeGrafter"/>
</dbReference>
<dbReference type="Pfam" id="PF00240">
    <property type="entry name" value="ubiquitin"/>
    <property type="match status" value="1"/>
</dbReference>
<dbReference type="Proteomes" id="UP001187471">
    <property type="component" value="Unassembled WGS sequence"/>
</dbReference>
<dbReference type="InterPro" id="IPR000626">
    <property type="entry name" value="Ubiquitin-like_dom"/>
</dbReference>
<proteinExistence type="predicted"/>
<dbReference type="PANTHER" id="PTHR15204">
    <property type="entry name" value="LARGE PROLINE-RICH PROTEIN BAG6"/>
    <property type="match status" value="1"/>
</dbReference>
<reference evidence="3" key="1">
    <citation type="submission" date="2022-12" db="EMBL/GenBank/DDBJ databases">
        <title>Draft genome assemblies for two species of Escallonia (Escalloniales).</title>
        <authorList>
            <person name="Chanderbali A."/>
            <person name="Dervinis C."/>
            <person name="Anghel I."/>
            <person name="Soltis D."/>
            <person name="Soltis P."/>
            <person name="Zapata F."/>
        </authorList>
    </citation>
    <scope>NUCLEOTIDE SEQUENCE</scope>
    <source>
        <strain evidence="3">UCBG92.1500</strain>
        <tissue evidence="3">Leaf</tissue>
    </source>
</reference>
<dbReference type="Gene3D" id="3.10.20.90">
    <property type="entry name" value="Phosphatidylinositol 3-kinase Catalytic Subunit, Chain A, domain 1"/>
    <property type="match status" value="1"/>
</dbReference>
<feature type="domain" description="Ubiquitin-like" evidence="2">
    <location>
        <begin position="57"/>
        <end position="117"/>
    </location>
</feature>
<keyword evidence="4" id="KW-1185">Reference proteome</keyword>
<feature type="region of interest" description="Disordered" evidence="1">
    <location>
        <begin position="139"/>
        <end position="163"/>
    </location>
</feature>
<evidence type="ECO:0000259" key="2">
    <source>
        <dbReference type="PROSITE" id="PS50053"/>
    </source>
</evidence>
<feature type="compositionally biased region" description="Low complexity" evidence="1">
    <location>
        <begin position="145"/>
        <end position="160"/>
    </location>
</feature>
<evidence type="ECO:0000313" key="4">
    <source>
        <dbReference type="Proteomes" id="UP001187471"/>
    </source>
</evidence>
<evidence type="ECO:0000313" key="3">
    <source>
        <dbReference type="EMBL" id="KAK2979181.1"/>
    </source>
</evidence>
<sequence>MDFDLHSCVLVYEPSSSLNCHDDYAETEYSFTYSRMGSSGAHEIGHVNEAEGSETTIEIKLKTLDSQTYTLRVNKQMPVPELKEQIASVTGVLSEEQRLICRGRVLKDDQLLSAYRILSHHTDIYLDVEDGHTLHMVVGRPTPPSSGSLPSPSDPASDTSHGQRIQVAPGVVVETFDFPHLGDGIPPDISRVRLTLKIVSAVIGAFGVNSTVSGTDGTDIQF</sequence>
<name>A0AA88RHJ7_9ASTE</name>
<dbReference type="SUPFAM" id="SSF54236">
    <property type="entry name" value="Ubiquitin-like"/>
    <property type="match status" value="1"/>
</dbReference>
<protein>
    <recommendedName>
        <fullName evidence="2">Ubiquitin-like domain-containing protein</fullName>
    </recommendedName>
</protein>
<gene>
    <name evidence="3" type="ORF">RJ640_027018</name>
</gene>